<dbReference type="EMBL" id="RCML01000650">
    <property type="protein sequence ID" value="KAG2971811.1"/>
    <property type="molecule type" value="Genomic_DNA"/>
</dbReference>
<reference evidence="7 8" key="1">
    <citation type="submission" date="2018-01" db="EMBL/GenBank/DDBJ databases">
        <title>Draft genome of the strawberry crown rot pathogen Phytophthora cactorum.</title>
        <authorList>
            <person name="Armitage A.D."/>
            <person name="Lysoe E."/>
            <person name="Nellist C.F."/>
            <person name="Harrison R.J."/>
            <person name="Brurberg M.B."/>
        </authorList>
    </citation>
    <scope>NUCLEOTIDE SEQUENCE [LARGE SCALE GENOMIC DNA]</scope>
    <source>
        <strain evidence="7 8">10300</strain>
    </source>
</reference>
<sequence length="490" mass="54781">MVTDGEMIDTDFDLEFAPDFAGLYGLDDALTAKTTLNQQHHRSVTSLYRTNSLEPTEPASVLPSSEDNEMEEGFQAALEFLDGSEFLVEDSTKPQTAVSPIENFDASSTSASDPEDASTQGTKDTAKPKSKRRQRISAKQQIDTLRGAVEELTSQLQSLESGAMKAKATQAAGQHSGIAARGPLWQQIATRQHERRQEAERDNKKLRAMLDLQVQEAKNLKRLLKRRTRIEMMEEMLGVKRHKTVTNDTSHDCIHVLQKMLQGTDEIYAGVDHIFEAKGMDDVGSPGKTRTANRHAINDVFLEILEKQLVPFGLKLTEKAVWSALGQIGVQPLQSVKDVNAQVDFYAQNSQNTDDTMMISYVAAMSGFRSSDLLTFRIRKVMRKYFDGDRTVFICLVETQPLHSSQHKAIKLHCTIRVIVEKADLPDNGEEETTLIKSHYSVSRHVPENDTFQSDVDMAIAVWDENFVRVSGEVESFLLDGVTLREATSL</sequence>
<evidence type="ECO:0000313" key="7">
    <source>
        <dbReference type="EMBL" id="RAW38049.1"/>
    </source>
</evidence>
<dbReference type="Proteomes" id="UP000760860">
    <property type="component" value="Unassembled WGS sequence"/>
</dbReference>
<evidence type="ECO:0000313" key="5">
    <source>
        <dbReference type="EMBL" id="KAG2971811.1"/>
    </source>
</evidence>
<protein>
    <recommendedName>
        <fullName evidence="9">M96 mating-specific protein family</fullName>
    </recommendedName>
</protein>
<dbReference type="OrthoDB" id="127530at2759"/>
<keyword evidence="8" id="KW-1185">Reference proteome</keyword>
<dbReference type="Proteomes" id="UP000251314">
    <property type="component" value="Unassembled WGS sequence"/>
</dbReference>
<dbReference type="EMBL" id="RCMG01000603">
    <property type="protein sequence ID" value="KAG2851508.1"/>
    <property type="molecule type" value="Genomic_DNA"/>
</dbReference>
<dbReference type="PANTHER" id="PTHR35796">
    <property type="entry name" value="HYPOTHETICAL CYTOSOLIC PROTEIN"/>
    <property type="match status" value="1"/>
</dbReference>
<feature type="region of interest" description="Disordered" evidence="1">
    <location>
        <begin position="91"/>
        <end position="141"/>
    </location>
</feature>
<dbReference type="Proteomes" id="UP000736787">
    <property type="component" value="Unassembled WGS sequence"/>
</dbReference>
<dbReference type="AlphaFoldDB" id="A0A329SMP5"/>
<evidence type="ECO:0008006" key="9">
    <source>
        <dbReference type="Google" id="ProtNLM"/>
    </source>
</evidence>
<organism evidence="7 8">
    <name type="scientific">Phytophthora cactorum</name>
    <dbReference type="NCBI Taxonomy" id="29920"/>
    <lineage>
        <taxon>Eukaryota</taxon>
        <taxon>Sar</taxon>
        <taxon>Stramenopiles</taxon>
        <taxon>Oomycota</taxon>
        <taxon>Peronosporomycetes</taxon>
        <taxon>Peronosporales</taxon>
        <taxon>Peronosporaceae</taxon>
        <taxon>Phytophthora</taxon>
    </lineage>
</organism>
<evidence type="ECO:0000256" key="1">
    <source>
        <dbReference type="SAM" id="MobiDB-lite"/>
    </source>
</evidence>
<dbReference type="EMBL" id="RCMV01000625">
    <property type="protein sequence ID" value="KAG3214602.1"/>
    <property type="molecule type" value="Genomic_DNA"/>
</dbReference>
<proteinExistence type="predicted"/>
<dbReference type="PANTHER" id="PTHR35796:SF3">
    <property type="entry name" value="BHLH DOMAIN-CONTAINING PROTEIN"/>
    <property type="match status" value="1"/>
</dbReference>
<gene>
    <name evidence="7" type="ORF">PC110_g5706</name>
    <name evidence="2" type="ORF">PC113_g15838</name>
    <name evidence="3" type="ORF">PC115_g15623</name>
    <name evidence="4" type="ORF">PC117_g17219</name>
    <name evidence="5" type="ORF">PC118_g16062</name>
    <name evidence="6" type="ORF">PC129_g14488</name>
</gene>
<evidence type="ECO:0000313" key="2">
    <source>
        <dbReference type="EMBL" id="KAG2851508.1"/>
    </source>
</evidence>
<dbReference type="EMBL" id="RCMI01000644">
    <property type="protein sequence ID" value="KAG2902332.1"/>
    <property type="molecule type" value="Genomic_DNA"/>
</dbReference>
<dbReference type="EMBL" id="MJFZ01000097">
    <property type="protein sequence ID" value="RAW38049.1"/>
    <property type="molecule type" value="Genomic_DNA"/>
</dbReference>
<dbReference type="STRING" id="29920.A0A329SMP5"/>
<accession>A0A329SMP5</accession>
<evidence type="ECO:0000313" key="6">
    <source>
        <dbReference type="EMBL" id="KAG3214602.1"/>
    </source>
</evidence>
<dbReference type="VEuPathDB" id="FungiDB:PC110_g5706"/>
<name>A0A329SMP5_9STRA</name>
<dbReference type="Proteomes" id="UP000697107">
    <property type="component" value="Unassembled WGS sequence"/>
</dbReference>
<dbReference type="EMBL" id="RCMK01000639">
    <property type="protein sequence ID" value="KAG2918034.1"/>
    <property type="molecule type" value="Genomic_DNA"/>
</dbReference>
<dbReference type="Proteomes" id="UP000774804">
    <property type="component" value="Unassembled WGS sequence"/>
</dbReference>
<evidence type="ECO:0000313" key="3">
    <source>
        <dbReference type="EMBL" id="KAG2902332.1"/>
    </source>
</evidence>
<feature type="region of interest" description="Disordered" evidence="1">
    <location>
        <begin position="40"/>
        <end position="69"/>
    </location>
</feature>
<evidence type="ECO:0000313" key="4">
    <source>
        <dbReference type="EMBL" id="KAG2918034.1"/>
    </source>
</evidence>
<feature type="compositionally biased region" description="Polar residues" evidence="1">
    <location>
        <begin position="40"/>
        <end position="54"/>
    </location>
</feature>
<evidence type="ECO:0000313" key="8">
    <source>
        <dbReference type="Proteomes" id="UP000251314"/>
    </source>
</evidence>
<feature type="compositionally biased region" description="Polar residues" evidence="1">
    <location>
        <begin position="105"/>
        <end position="123"/>
    </location>
</feature>
<reference evidence="2" key="2">
    <citation type="submission" date="2018-10" db="EMBL/GenBank/DDBJ databases">
        <title>Effector identification in a new, highly contiguous assembly of the strawberry crown rot pathogen Phytophthora cactorum.</title>
        <authorList>
            <person name="Armitage A.D."/>
            <person name="Nellist C.F."/>
            <person name="Bates H."/>
            <person name="Vickerstaff R.J."/>
            <person name="Harrison R.J."/>
        </authorList>
    </citation>
    <scope>NUCLEOTIDE SEQUENCE</scope>
    <source>
        <strain evidence="2">15-7</strain>
        <strain evidence="3">4032</strain>
        <strain evidence="4">4040</strain>
        <strain evidence="5">P415</strain>
        <strain evidence="6">P421</strain>
    </source>
</reference>
<dbReference type="Proteomes" id="UP000735874">
    <property type="component" value="Unassembled WGS sequence"/>
</dbReference>
<comment type="caution">
    <text evidence="7">The sequence shown here is derived from an EMBL/GenBank/DDBJ whole genome shotgun (WGS) entry which is preliminary data.</text>
</comment>